<organism evidence="3">
    <name type="scientific">Gongylonema pulchrum</name>
    <dbReference type="NCBI Taxonomy" id="637853"/>
    <lineage>
        <taxon>Eukaryota</taxon>
        <taxon>Metazoa</taxon>
        <taxon>Ecdysozoa</taxon>
        <taxon>Nematoda</taxon>
        <taxon>Chromadorea</taxon>
        <taxon>Rhabditida</taxon>
        <taxon>Spirurina</taxon>
        <taxon>Spiruromorpha</taxon>
        <taxon>Spiruroidea</taxon>
        <taxon>Gongylonematidae</taxon>
        <taxon>Gongylonema</taxon>
    </lineage>
</organism>
<dbReference type="Proteomes" id="UP000271098">
    <property type="component" value="Unassembled WGS sequence"/>
</dbReference>
<dbReference type="WBParaSite" id="GPUH_0001507401-mRNA-1">
    <property type="protein sequence ID" value="GPUH_0001507401-mRNA-1"/>
    <property type="gene ID" value="GPUH_0001507401"/>
</dbReference>
<protein>
    <submittedName>
        <fullName evidence="3">MMS19 nucleotide excision repair protein</fullName>
    </submittedName>
</protein>
<name>A0A183E263_9BILA</name>
<evidence type="ECO:0000313" key="1">
    <source>
        <dbReference type="EMBL" id="VDN25270.1"/>
    </source>
</evidence>
<reference evidence="1 2" key="2">
    <citation type="submission" date="2018-11" db="EMBL/GenBank/DDBJ databases">
        <authorList>
            <consortium name="Pathogen Informatics"/>
        </authorList>
    </citation>
    <scope>NUCLEOTIDE SEQUENCE [LARGE SCALE GENOMIC DNA]</scope>
</reference>
<dbReference type="OrthoDB" id="10264848at2759"/>
<dbReference type="EMBL" id="UYRT01081975">
    <property type="protein sequence ID" value="VDN25270.1"/>
    <property type="molecule type" value="Genomic_DNA"/>
</dbReference>
<proteinExistence type="predicted"/>
<sequence length="121" mass="14438">MKYWISTEVNQSTMKQHRRKRHIFRLETIKKSGKNDARQLTEFLQILLAESINGQDKALSAQIREVLRCLSAFDDRGEKTLIGECLVDVLVRFYLEERDLQLRRFIIEFQTLKAQVFFFCH</sequence>
<reference evidence="3" key="1">
    <citation type="submission" date="2016-06" db="UniProtKB">
        <authorList>
            <consortium name="WormBaseParasite"/>
        </authorList>
    </citation>
    <scope>IDENTIFICATION</scope>
</reference>
<dbReference type="AlphaFoldDB" id="A0A183E263"/>
<gene>
    <name evidence="1" type="ORF">GPUH_LOCUS15054</name>
</gene>
<evidence type="ECO:0000313" key="3">
    <source>
        <dbReference type="WBParaSite" id="GPUH_0001507401-mRNA-1"/>
    </source>
</evidence>
<keyword evidence="2" id="KW-1185">Reference proteome</keyword>
<evidence type="ECO:0000313" key="2">
    <source>
        <dbReference type="Proteomes" id="UP000271098"/>
    </source>
</evidence>
<accession>A0A183E263</accession>